<organism evidence="14 15">
    <name type="scientific">Apodospora peruviana</name>
    <dbReference type="NCBI Taxonomy" id="516989"/>
    <lineage>
        <taxon>Eukaryota</taxon>
        <taxon>Fungi</taxon>
        <taxon>Dikarya</taxon>
        <taxon>Ascomycota</taxon>
        <taxon>Pezizomycotina</taxon>
        <taxon>Sordariomycetes</taxon>
        <taxon>Sordariomycetidae</taxon>
        <taxon>Sordariales</taxon>
        <taxon>Lasiosphaeriaceae</taxon>
        <taxon>Apodospora</taxon>
    </lineage>
</organism>
<dbReference type="Proteomes" id="UP001283341">
    <property type="component" value="Unassembled WGS sequence"/>
</dbReference>
<accession>A0AAE0HZE5</accession>
<gene>
    <name evidence="14" type="ORF">B0H66DRAFT_628584</name>
</gene>
<feature type="domain" description="RING-type" evidence="12">
    <location>
        <begin position="382"/>
        <end position="433"/>
    </location>
</feature>
<evidence type="ECO:0000256" key="11">
    <source>
        <dbReference type="SAM" id="MobiDB-lite"/>
    </source>
</evidence>
<feature type="domain" description="RING-type" evidence="13">
    <location>
        <begin position="136"/>
        <end position="439"/>
    </location>
</feature>
<dbReference type="PANTHER" id="PTHR11685">
    <property type="entry name" value="RBR FAMILY RING FINGER AND IBR DOMAIN-CONTAINING"/>
    <property type="match status" value="1"/>
</dbReference>
<evidence type="ECO:0000256" key="2">
    <source>
        <dbReference type="ARBA" id="ARBA00012251"/>
    </source>
</evidence>
<sequence length="439" mass="48627">METEADADAAGPSGLAALANGASDRGANGSDSWTDQGEDLGLDYVDRTIENNLEAEADAAAPSGSATDVDEVIAIESRQSEMTVTFCRNKASTVPSDLPGYFAPEDLGFGQRYHVTGDTASVVVTKQRTLPDIMNGDRECCICTDTKDVTKFPGASITISCTHPPGACLECIAASIKSDLNNRLWNDIRCPECREVLQYDDVQRFADEETKERYQTLSFRYVISEAENFLWCTSGCGYGQVHDGGVERPIVTCLLCNHRSCFHHKLAWHENLTCDEYDALQADPTNFRSRFELENEAADAEAVARRAQEDADRAFAQSLLAEEQQAAERKRIAQAQAEARKKEQEEREMRVRLAEEARKEAARRKKEEEATVKTIGSTTKPCPGCQAPIEKNSGCAHMTCTTCKHEFCWDCLAGYRQIIQADNRAHSKSCPWHPDNLKD</sequence>
<dbReference type="SMART" id="SM00647">
    <property type="entry name" value="IBR"/>
    <property type="match status" value="2"/>
</dbReference>
<dbReference type="GO" id="GO:0061630">
    <property type="term" value="F:ubiquitin protein ligase activity"/>
    <property type="evidence" value="ECO:0007669"/>
    <property type="project" value="UniProtKB-EC"/>
</dbReference>
<evidence type="ECO:0000256" key="6">
    <source>
        <dbReference type="ARBA" id="ARBA00022771"/>
    </source>
</evidence>
<dbReference type="PROSITE" id="PS00518">
    <property type="entry name" value="ZF_RING_1"/>
    <property type="match status" value="1"/>
</dbReference>
<dbReference type="InterPro" id="IPR017907">
    <property type="entry name" value="Znf_RING_CS"/>
</dbReference>
<name>A0AAE0HZE5_9PEZI</name>
<keyword evidence="7" id="KW-0833">Ubl conjugation pathway</keyword>
<dbReference type="Pfam" id="PF01485">
    <property type="entry name" value="IBR"/>
    <property type="match status" value="1"/>
</dbReference>
<protein>
    <recommendedName>
        <fullName evidence="2">RBR-type E3 ubiquitin transferase</fullName>
        <ecNumber evidence="2">2.3.2.31</ecNumber>
    </recommendedName>
</protein>
<evidence type="ECO:0000313" key="15">
    <source>
        <dbReference type="Proteomes" id="UP001283341"/>
    </source>
</evidence>
<dbReference type="CDD" id="cd20336">
    <property type="entry name" value="Rcat_RBR"/>
    <property type="match status" value="1"/>
</dbReference>
<evidence type="ECO:0000256" key="10">
    <source>
        <dbReference type="SAM" id="Coils"/>
    </source>
</evidence>
<reference evidence="14" key="2">
    <citation type="submission" date="2023-06" db="EMBL/GenBank/DDBJ databases">
        <authorList>
            <consortium name="Lawrence Berkeley National Laboratory"/>
            <person name="Haridas S."/>
            <person name="Hensen N."/>
            <person name="Bonometti L."/>
            <person name="Westerberg I."/>
            <person name="Brannstrom I.O."/>
            <person name="Guillou S."/>
            <person name="Cros-Aarteil S."/>
            <person name="Calhoun S."/>
            <person name="Kuo A."/>
            <person name="Mondo S."/>
            <person name="Pangilinan J."/>
            <person name="Riley R."/>
            <person name="Labutti K."/>
            <person name="Andreopoulos B."/>
            <person name="Lipzen A."/>
            <person name="Chen C."/>
            <person name="Yanf M."/>
            <person name="Daum C."/>
            <person name="Ng V."/>
            <person name="Clum A."/>
            <person name="Steindorff A."/>
            <person name="Ohm R."/>
            <person name="Martin F."/>
            <person name="Silar P."/>
            <person name="Natvig D."/>
            <person name="Lalanne C."/>
            <person name="Gautier V."/>
            <person name="Ament-Velasquez S.L."/>
            <person name="Kruys A."/>
            <person name="Hutchinson M.I."/>
            <person name="Powell A.J."/>
            <person name="Barry K."/>
            <person name="Miller A.N."/>
            <person name="Grigoriev I.V."/>
            <person name="Debuchy R."/>
            <person name="Gladieux P."/>
            <person name="Thoren M.H."/>
            <person name="Johannesson H."/>
        </authorList>
    </citation>
    <scope>NUCLEOTIDE SEQUENCE</scope>
    <source>
        <strain evidence="14">CBS 118394</strain>
    </source>
</reference>
<keyword evidence="5" id="KW-0677">Repeat</keyword>
<proteinExistence type="predicted"/>
<keyword evidence="15" id="KW-1185">Reference proteome</keyword>
<dbReference type="CDD" id="cd20335">
    <property type="entry name" value="BRcat_RBR"/>
    <property type="match status" value="1"/>
</dbReference>
<reference evidence="14" key="1">
    <citation type="journal article" date="2023" name="Mol. Phylogenet. Evol.">
        <title>Genome-scale phylogeny and comparative genomics of the fungal order Sordariales.</title>
        <authorList>
            <person name="Hensen N."/>
            <person name="Bonometti L."/>
            <person name="Westerberg I."/>
            <person name="Brannstrom I.O."/>
            <person name="Guillou S."/>
            <person name="Cros-Aarteil S."/>
            <person name="Calhoun S."/>
            <person name="Haridas S."/>
            <person name="Kuo A."/>
            <person name="Mondo S."/>
            <person name="Pangilinan J."/>
            <person name="Riley R."/>
            <person name="LaButti K."/>
            <person name="Andreopoulos B."/>
            <person name="Lipzen A."/>
            <person name="Chen C."/>
            <person name="Yan M."/>
            <person name="Daum C."/>
            <person name="Ng V."/>
            <person name="Clum A."/>
            <person name="Steindorff A."/>
            <person name="Ohm R.A."/>
            <person name="Martin F."/>
            <person name="Silar P."/>
            <person name="Natvig D.O."/>
            <person name="Lalanne C."/>
            <person name="Gautier V."/>
            <person name="Ament-Velasquez S.L."/>
            <person name="Kruys A."/>
            <person name="Hutchinson M.I."/>
            <person name="Powell A.J."/>
            <person name="Barry K."/>
            <person name="Miller A.N."/>
            <person name="Grigoriev I.V."/>
            <person name="Debuchy R."/>
            <person name="Gladieux P."/>
            <person name="Hiltunen Thoren M."/>
            <person name="Johannesson H."/>
        </authorList>
    </citation>
    <scope>NUCLEOTIDE SEQUENCE</scope>
    <source>
        <strain evidence="14">CBS 118394</strain>
    </source>
</reference>
<dbReference type="PROSITE" id="PS50089">
    <property type="entry name" value="ZF_RING_2"/>
    <property type="match status" value="2"/>
</dbReference>
<keyword evidence="4" id="KW-0479">Metal-binding</keyword>
<evidence type="ECO:0000256" key="5">
    <source>
        <dbReference type="ARBA" id="ARBA00022737"/>
    </source>
</evidence>
<feature type="region of interest" description="Disordered" evidence="11">
    <location>
        <begin position="1"/>
        <end position="38"/>
    </location>
</feature>
<dbReference type="GO" id="GO:0008270">
    <property type="term" value="F:zinc ion binding"/>
    <property type="evidence" value="ECO:0007669"/>
    <property type="project" value="UniProtKB-KW"/>
</dbReference>
<dbReference type="InterPro" id="IPR013083">
    <property type="entry name" value="Znf_RING/FYVE/PHD"/>
</dbReference>
<dbReference type="Gene3D" id="3.30.40.10">
    <property type="entry name" value="Zinc/RING finger domain, C3HC4 (zinc finger)"/>
    <property type="match status" value="1"/>
</dbReference>
<keyword evidence="10" id="KW-0175">Coiled coil</keyword>
<dbReference type="InterPro" id="IPR001841">
    <property type="entry name" value="Znf_RING"/>
</dbReference>
<evidence type="ECO:0000256" key="3">
    <source>
        <dbReference type="ARBA" id="ARBA00022679"/>
    </source>
</evidence>
<dbReference type="PROSITE" id="PS51873">
    <property type="entry name" value="TRIAD"/>
    <property type="match status" value="1"/>
</dbReference>
<dbReference type="SMART" id="SM00184">
    <property type="entry name" value="RING"/>
    <property type="match status" value="2"/>
</dbReference>
<dbReference type="EMBL" id="JAUEDM010000006">
    <property type="protein sequence ID" value="KAK3315464.1"/>
    <property type="molecule type" value="Genomic_DNA"/>
</dbReference>
<evidence type="ECO:0000259" key="12">
    <source>
        <dbReference type="PROSITE" id="PS50089"/>
    </source>
</evidence>
<evidence type="ECO:0000259" key="13">
    <source>
        <dbReference type="PROSITE" id="PS51873"/>
    </source>
</evidence>
<dbReference type="InterPro" id="IPR002867">
    <property type="entry name" value="IBR_dom"/>
</dbReference>
<dbReference type="InterPro" id="IPR044066">
    <property type="entry name" value="TRIAD_supradom"/>
</dbReference>
<comment type="caution">
    <text evidence="14">The sequence shown here is derived from an EMBL/GenBank/DDBJ whole genome shotgun (WGS) entry which is preliminary data.</text>
</comment>
<keyword evidence="3" id="KW-0808">Transferase</keyword>
<evidence type="ECO:0000256" key="7">
    <source>
        <dbReference type="ARBA" id="ARBA00022786"/>
    </source>
</evidence>
<keyword evidence="6 9" id="KW-0863">Zinc-finger</keyword>
<dbReference type="AlphaFoldDB" id="A0AAE0HZE5"/>
<keyword evidence="8" id="KW-0862">Zinc</keyword>
<feature type="coiled-coil region" evidence="10">
    <location>
        <begin position="290"/>
        <end position="371"/>
    </location>
</feature>
<dbReference type="InterPro" id="IPR031127">
    <property type="entry name" value="E3_UB_ligase_RBR"/>
</dbReference>
<evidence type="ECO:0000313" key="14">
    <source>
        <dbReference type="EMBL" id="KAK3315464.1"/>
    </source>
</evidence>
<dbReference type="GO" id="GO:0016567">
    <property type="term" value="P:protein ubiquitination"/>
    <property type="evidence" value="ECO:0007669"/>
    <property type="project" value="InterPro"/>
</dbReference>
<evidence type="ECO:0000256" key="9">
    <source>
        <dbReference type="PROSITE-ProRule" id="PRU00175"/>
    </source>
</evidence>
<dbReference type="Gene3D" id="1.20.120.1750">
    <property type="match status" value="1"/>
</dbReference>
<dbReference type="SUPFAM" id="SSF57850">
    <property type="entry name" value="RING/U-box"/>
    <property type="match status" value="3"/>
</dbReference>
<evidence type="ECO:0000256" key="8">
    <source>
        <dbReference type="ARBA" id="ARBA00022833"/>
    </source>
</evidence>
<evidence type="ECO:0000256" key="1">
    <source>
        <dbReference type="ARBA" id="ARBA00001798"/>
    </source>
</evidence>
<dbReference type="EC" id="2.3.2.31" evidence="2"/>
<evidence type="ECO:0000256" key="4">
    <source>
        <dbReference type="ARBA" id="ARBA00022723"/>
    </source>
</evidence>
<comment type="catalytic activity">
    <reaction evidence="1">
        <text>[E2 ubiquitin-conjugating enzyme]-S-ubiquitinyl-L-cysteine + [acceptor protein]-L-lysine = [E2 ubiquitin-conjugating enzyme]-L-cysteine + [acceptor protein]-N(6)-ubiquitinyl-L-lysine.</text>
        <dbReference type="EC" id="2.3.2.31"/>
    </reaction>
</comment>
<dbReference type="Pfam" id="PF22191">
    <property type="entry name" value="IBR_1"/>
    <property type="match status" value="1"/>
</dbReference>
<feature type="domain" description="RING-type" evidence="12">
    <location>
        <begin position="140"/>
        <end position="194"/>
    </location>
</feature>